<dbReference type="NCBIfam" id="TIGR00778">
    <property type="entry name" value="ahpD_dom"/>
    <property type="match status" value="1"/>
</dbReference>
<dbReference type="Gene3D" id="1.20.1290.10">
    <property type="entry name" value="AhpD-like"/>
    <property type="match status" value="1"/>
</dbReference>
<sequence>MTRQIVILSYLEKLTEFTSGKAVSDLKLNFEKLTDSEELSNEEYALLLISLGRTLKFESLEIVAQELAIQSQISNDIINEAKQIPAIMGMLNTYYKFRFFVEKNDENAAKEYGIPSLRMNSLAKPLMPKETFELISIAVSILNSCEKCVIAHEKALMDLKVSRTKIHDVMRIAAVAKGLNVL</sequence>
<comment type="caution">
    <text evidence="2">The sequence shown here is derived from an EMBL/GenBank/DDBJ whole genome shotgun (WGS) entry which is preliminary data.</text>
</comment>
<dbReference type="GO" id="GO:0032843">
    <property type="term" value="F:hydroperoxide reductase activity"/>
    <property type="evidence" value="ECO:0007669"/>
    <property type="project" value="TreeGrafter"/>
</dbReference>
<dbReference type="EMBL" id="WFLN01000005">
    <property type="protein sequence ID" value="KAB8032134.1"/>
    <property type="molecule type" value="Genomic_DNA"/>
</dbReference>
<dbReference type="AlphaFoldDB" id="A0A833JEX6"/>
<dbReference type="SUPFAM" id="SSF69118">
    <property type="entry name" value="AhpD-like"/>
    <property type="match status" value="1"/>
</dbReference>
<dbReference type="Pfam" id="PF02627">
    <property type="entry name" value="CMD"/>
    <property type="match status" value="1"/>
</dbReference>
<evidence type="ECO:0000259" key="1">
    <source>
        <dbReference type="Pfam" id="PF02627"/>
    </source>
</evidence>
<reference evidence="2 3" key="1">
    <citation type="submission" date="2019-10" db="EMBL/GenBank/DDBJ databases">
        <title>New genus of Silvanigrellaceae.</title>
        <authorList>
            <person name="Pitt A."/>
            <person name="Hahn M.W."/>
        </authorList>
    </citation>
    <scope>NUCLEOTIDE SEQUENCE [LARGE SCALE GENOMIC DNA]</scope>
    <source>
        <strain evidence="2 3">33A1-SZDP</strain>
    </source>
</reference>
<dbReference type="GO" id="GO:0015036">
    <property type="term" value="F:disulfide oxidoreductase activity"/>
    <property type="evidence" value="ECO:0007669"/>
    <property type="project" value="TreeGrafter"/>
</dbReference>
<accession>A0A833JEX6</accession>
<gene>
    <name evidence="2" type="ORF">GCL57_05670</name>
</gene>
<dbReference type="GO" id="GO:0051920">
    <property type="term" value="F:peroxiredoxin activity"/>
    <property type="evidence" value="ECO:0007669"/>
    <property type="project" value="InterPro"/>
</dbReference>
<dbReference type="PANTHER" id="PTHR33930:SF7">
    <property type="entry name" value="ALKYL HYDROPEROXIDE REDUCTASE AHPD"/>
    <property type="match status" value="1"/>
</dbReference>
<dbReference type="GO" id="GO:0045454">
    <property type="term" value="P:cell redox homeostasis"/>
    <property type="evidence" value="ECO:0007669"/>
    <property type="project" value="TreeGrafter"/>
</dbReference>
<evidence type="ECO:0000313" key="3">
    <source>
        <dbReference type="Proteomes" id="UP000442694"/>
    </source>
</evidence>
<keyword evidence="3" id="KW-1185">Reference proteome</keyword>
<dbReference type="PANTHER" id="PTHR33930">
    <property type="entry name" value="ALKYL HYDROPEROXIDE REDUCTASE AHPD"/>
    <property type="match status" value="1"/>
</dbReference>
<dbReference type="InterPro" id="IPR003779">
    <property type="entry name" value="CMD-like"/>
</dbReference>
<dbReference type="InterPro" id="IPR029032">
    <property type="entry name" value="AhpD-like"/>
</dbReference>
<feature type="domain" description="Carboxymuconolactone decarboxylase-like" evidence="1">
    <location>
        <begin position="118"/>
        <end position="179"/>
    </location>
</feature>
<proteinExistence type="predicted"/>
<dbReference type="InterPro" id="IPR004675">
    <property type="entry name" value="AhpD_core"/>
</dbReference>
<dbReference type="Proteomes" id="UP000442694">
    <property type="component" value="Unassembled WGS sequence"/>
</dbReference>
<protein>
    <recommendedName>
        <fullName evidence="1">Carboxymuconolactone decarboxylase-like domain-containing protein</fullName>
    </recommendedName>
</protein>
<evidence type="ECO:0000313" key="2">
    <source>
        <dbReference type="EMBL" id="KAB8032134.1"/>
    </source>
</evidence>
<name>A0A833JEX6_9BACT</name>
<dbReference type="RefSeq" id="WP_152212334.1">
    <property type="nucleotide sequence ID" value="NZ_WFLN01000005.1"/>
</dbReference>
<organism evidence="2 3">
    <name type="scientific">Fluviispira multicolorata</name>
    <dbReference type="NCBI Taxonomy" id="2654512"/>
    <lineage>
        <taxon>Bacteria</taxon>
        <taxon>Pseudomonadati</taxon>
        <taxon>Bdellovibrionota</taxon>
        <taxon>Oligoflexia</taxon>
        <taxon>Silvanigrellales</taxon>
        <taxon>Silvanigrellaceae</taxon>
        <taxon>Fluviispira</taxon>
    </lineage>
</organism>